<feature type="transmembrane region" description="Helical" evidence="6">
    <location>
        <begin position="107"/>
        <end position="134"/>
    </location>
</feature>
<dbReference type="GO" id="GO:0005886">
    <property type="term" value="C:plasma membrane"/>
    <property type="evidence" value="ECO:0007669"/>
    <property type="project" value="UniProtKB-SubCell"/>
</dbReference>
<feature type="transmembrane region" description="Helical" evidence="6">
    <location>
        <begin position="314"/>
        <end position="333"/>
    </location>
</feature>
<feature type="transmembrane region" description="Helical" evidence="6">
    <location>
        <begin position="177"/>
        <end position="196"/>
    </location>
</feature>
<dbReference type="Gene3D" id="1.20.1250.20">
    <property type="entry name" value="MFS general substrate transporter like domains"/>
    <property type="match status" value="2"/>
</dbReference>
<keyword evidence="9" id="KW-1185">Reference proteome</keyword>
<sequence>MKTRLGGRTWAALLTFGLFGQIAWVIENMYFNVFLYNTISGDTSMIAAMVAWSAVTATVTTLVMGALSDRLGRRKALIVIGYLLWGVSIGAFAFIKRSPLAGAAHGAAVLVVVLDCVMTFFGSTANDAAFNAWVTDVTVPENRGRVETVLAIMPLVAMLVVFGALDGLTQAGNWRLFFLIVGGITCLGGVLGCFFIREPALPRGQGSYFANILYGFRPAVVRDNPRLYLSLAALGVYCMSQQVYMPYLIIYIQRFLGITDYTLLLAGVLIVSSVLSVLAGRPIDRFGKLRCLVPAGILGFAGLVLMYFARGQWFVLAACIVMLGGGMVVSACCSGLIRDYTPAGKAGLFQGIRIVFQVLLPMVTGPYIGAAVIRGTGMTYEDLGTVKQVPTAEIFLAAAAALVLLAIPAALLKRKETVK</sequence>
<dbReference type="GO" id="GO:0022857">
    <property type="term" value="F:transmembrane transporter activity"/>
    <property type="evidence" value="ECO:0007669"/>
    <property type="project" value="InterPro"/>
</dbReference>
<dbReference type="EMBL" id="JAJEPW010000005">
    <property type="protein sequence ID" value="MCC2128479.1"/>
    <property type="molecule type" value="Genomic_DNA"/>
</dbReference>
<reference evidence="8" key="1">
    <citation type="submission" date="2021-10" db="EMBL/GenBank/DDBJ databases">
        <title>Anaerobic single-cell dispensing facilitates the cultivation of human gut bacteria.</title>
        <authorList>
            <person name="Afrizal A."/>
        </authorList>
    </citation>
    <scope>NUCLEOTIDE SEQUENCE</scope>
    <source>
        <strain evidence="8">CLA-AA-H272</strain>
    </source>
</reference>
<dbReference type="Proteomes" id="UP001199319">
    <property type="component" value="Unassembled WGS sequence"/>
</dbReference>
<feature type="domain" description="Major facilitator superfamily (MFS) profile" evidence="7">
    <location>
        <begin position="1"/>
        <end position="417"/>
    </location>
</feature>
<feature type="transmembrane region" description="Helical" evidence="6">
    <location>
        <begin position="394"/>
        <end position="412"/>
    </location>
</feature>
<dbReference type="PROSITE" id="PS50850">
    <property type="entry name" value="MFS"/>
    <property type="match status" value="1"/>
</dbReference>
<keyword evidence="3 6" id="KW-0812">Transmembrane</keyword>
<dbReference type="InterPro" id="IPR020846">
    <property type="entry name" value="MFS_dom"/>
</dbReference>
<dbReference type="Pfam" id="PF07690">
    <property type="entry name" value="MFS_1"/>
    <property type="match status" value="1"/>
</dbReference>
<dbReference type="PROSITE" id="PS00216">
    <property type="entry name" value="SUGAR_TRANSPORT_1"/>
    <property type="match status" value="1"/>
</dbReference>
<evidence type="ECO:0000313" key="9">
    <source>
        <dbReference type="Proteomes" id="UP001199319"/>
    </source>
</evidence>
<keyword evidence="5 6" id="KW-0472">Membrane</keyword>
<gene>
    <name evidence="8" type="ORF">LKD37_02905</name>
</gene>
<dbReference type="RefSeq" id="WP_302927851.1">
    <property type="nucleotide sequence ID" value="NZ_JAJEPW010000005.1"/>
</dbReference>
<name>A0AAE3DEP9_9FIRM</name>
<evidence type="ECO:0000256" key="6">
    <source>
        <dbReference type="SAM" id="Phobius"/>
    </source>
</evidence>
<evidence type="ECO:0000256" key="3">
    <source>
        <dbReference type="ARBA" id="ARBA00022692"/>
    </source>
</evidence>
<feature type="transmembrane region" description="Helical" evidence="6">
    <location>
        <begin position="146"/>
        <end position="165"/>
    </location>
</feature>
<dbReference type="InterPro" id="IPR011701">
    <property type="entry name" value="MFS"/>
</dbReference>
<evidence type="ECO:0000256" key="1">
    <source>
        <dbReference type="ARBA" id="ARBA00004651"/>
    </source>
</evidence>
<feature type="transmembrane region" description="Helical" evidence="6">
    <location>
        <begin position="227"/>
        <end position="249"/>
    </location>
</feature>
<feature type="transmembrane region" description="Helical" evidence="6">
    <location>
        <begin position="7"/>
        <end position="26"/>
    </location>
</feature>
<accession>A0AAE3DEP9</accession>
<dbReference type="InterPro" id="IPR036259">
    <property type="entry name" value="MFS_trans_sf"/>
</dbReference>
<evidence type="ECO:0000256" key="4">
    <source>
        <dbReference type="ARBA" id="ARBA00022989"/>
    </source>
</evidence>
<dbReference type="PANTHER" id="PTHR23518:SF2">
    <property type="entry name" value="MAJOR FACILITATOR SUPERFAMILY TRANSPORTER"/>
    <property type="match status" value="1"/>
</dbReference>
<dbReference type="AlphaFoldDB" id="A0AAE3DEP9"/>
<evidence type="ECO:0000259" key="7">
    <source>
        <dbReference type="PROSITE" id="PS50850"/>
    </source>
</evidence>
<comment type="caution">
    <text evidence="8">The sequence shown here is derived from an EMBL/GenBank/DDBJ whole genome shotgun (WGS) entry which is preliminary data.</text>
</comment>
<feature type="transmembrane region" description="Helical" evidence="6">
    <location>
        <begin position="76"/>
        <end position="95"/>
    </location>
</feature>
<evidence type="ECO:0000313" key="8">
    <source>
        <dbReference type="EMBL" id="MCC2128479.1"/>
    </source>
</evidence>
<feature type="transmembrane region" description="Helical" evidence="6">
    <location>
        <begin position="46"/>
        <end position="67"/>
    </location>
</feature>
<dbReference type="InterPro" id="IPR005829">
    <property type="entry name" value="Sugar_transporter_CS"/>
</dbReference>
<feature type="transmembrane region" description="Helical" evidence="6">
    <location>
        <begin position="354"/>
        <end position="374"/>
    </location>
</feature>
<keyword evidence="2" id="KW-0813">Transport</keyword>
<feature type="transmembrane region" description="Helical" evidence="6">
    <location>
        <begin position="261"/>
        <end position="279"/>
    </location>
</feature>
<evidence type="ECO:0000256" key="5">
    <source>
        <dbReference type="ARBA" id="ARBA00023136"/>
    </source>
</evidence>
<feature type="transmembrane region" description="Helical" evidence="6">
    <location>
        <begin position="291"/>
        <end position="308"/>
    </location>
</feature>
<comment type="subcellular location">
    <subcellularLocation>
        <location evidence="1">Cell membrane</location>
        <topology evidence="1">Multi-pass membrane protein</topology>
    </subcellularLocation>
</comment>
<proteinExistence type="predicted"/>
<keyword evidence="4 6" id="KW-1133">Transmembrane helix</keyword>
<evidence type="ECO:0000256" key="2">
    <source>
        <dbReference type="ARBA" id="ARBA00022448"/>
    </source>
</evidence>
<dbReference type="PANTHER" id="PTHR23518">
    <property type="entry name" value="C-METHYLTRANSFERASE"/>
    <property type="match status" value="1"/>
</dbReference>
<protein>
    <submittedName>
        <fullName evidence="8">MFS transporter</fullName>
    </submittedName>
</protein>
<organism evidence="8 9">
    <name type="scientific">Brotocaccenecus cirricatena</name>
    <dbReference type="NCBI Taxonomy" id="3064195"/>
    <lineage>
        <taxon>Bacteria</taxon>
        <taxon>Bacillati</taxon>
        <taxon>Bacillota</taxon>
        <taxon>Clostridia</taxon>
        <taxon>Eubacteriales</taxon>
        <taxon>Oscillospiraceae</taxon>
        <taxon>Brotocaccenecus</taxon>
    </lineage>
</organism>
<dbReference type="SUPFAM" id="SSF103473">
    <property type="entry name" value="MFS general substrate transporter"/>
    <property type="match status" value="1"/>
</dbReference>